<proteinExistence type="predicted"/>
<comment type="caution">
    <text evidence="4">The sequence shown here is derived from an EMBL/GenBank/DDBJ whole genome shotgun (WGS) entry which is preliminary data.</text>
</comment>
<sequence length="442" mass="47515">MHAQLSRPPGPDHEVSEIMSPFLPDSLTGIASDFHDATNRNLLERWQPLCDWLDTRLRDGFDPACKVNTVRIGARALAQDRRGRMLSGVNLASLDPLNISTHPKVLAATQDAAARFGIHSAGSAAMMGLTSLVVTLEQRMATFLSMRDALVFPTGADALHALFRTLVQPGDHIILDSLAAPGLRDLAEIATRKVHLAHHLSPASVLDHLEKIRAQEPDAGILVMMEAMSYADCQSPDLVTLQEMCRLHEATLLVDTALDLGSTGPGGRGVLGLQGLLGEVDLVSGTFARAFASNGGFLACNHPALRTAIVQGSLVHWSSCAISPLQAAAILAALDLIDGMEGDWRRRCLLRNCRAFRQGLAKQGYNVLGEPGSAIPVLLGAAAVARRMTAEVLYHGAVVNLLEYPIVPQGGARWMLHPMADHSAEDVDTFLALTERARRFAV</sequence>
<dbReference type="Gene3D" id="3.90.1150.10">
    <property type="entry name" value="Aspartate Aminotransferase, domain 1"/>
    <property type="match status" value="1"/>
</dbReference>
<comment type="cofactor">
    <cofactor evidence="1">
        <name>pyridoxal 5'-phosphate</name>
        <dbReference type="ChEBI" id="CHEBI:597326"/>
    </cofactor>
</comment>
<dbReference type="Proteomes" id="UP000196878">
    <property type="component" value="Unassembled WGS sequence"/>
</dbReference>
<gene>
    <name evidence="4" type="ORF">CDV49_17965</name>
</gene>
<dbReference type="AlphaFoldDB" id="A0A212A6X8"/>
<dbReference type="GO" id="GO:0016740">
    <property type="term" value="F:transferase activity"/>
    <property type="evidence" value="ECO:0007669"/>
    <property type="project" value="UniProtKB-KW"/>
</dbReference>
<evidence type="ECO:0000259" key="3">
    <source>
        <dbReference type="Pfam" id="PF00155"/>
    </source>
</evidence>
<feature type="domain" description="Aminotransferase class I/classII large" evidence="3">
    <location>
        <begin position="89"/>
        <end position="428"/>
    </location>
</feature>
<accession>A0A212A6X8</accession>
<organism evidence="4 5">
    <name type="scientific">Haematobacter genomosp. 1</name>
    <dbReference type="NCBI Taxonomy" id="366618"/>
    <lineage>
        <taxon>Bacteria</taxon>
        <taxon>Pseudomonadati</taxon>
        <taxon>Pseudomonadota</taxon>
        <taxon>Alphaproteobacteria</taxon>
        <taxon>Rhodobacterales</taxon>
        <taxon>Paracoccaceae</taxon>
        <taxon>Haematobacter</taxon>
    </lineage>
</organism>
<dbReference type="InterPro" id="IPR015424">
    <property type="entry name" value="PyrdxlP-dep_Trfase"/>
</dbReference>
<dbReference type="InterPro" id="IPR015422">
    <property type="entry name" value="PyrdxlP-dep_Trfase_small"/>
</dbReference>
<keyword evidence="2" id="KW-0808">Transferase</keyword>
<evidence type="ECO:0000313" key="4">
    <source>
        <dbReference type="EMBL" id="OWJ75080.1"/>
    </source>
</evidence>
<evidence type="ECO:0000256" key="1">
    <source>
        <dbReference type="ARBA" id="ARBA00001933"/>
    </source>
</evidence>
<dbReference type="PANTHER" id="PTHR13693">
    <property type="entry name" value="CLASS II AMINOTRANSFERASE/8-AMINO-7-OXONONANOATE SYNTHASE"/>
    <property type="match status" value="1"/>
</dbReference>
<dbReference type="GO" id="GO:0030170">
    <property type="term" value="F:pyridoxal phosphate binding"/>
    <property type="evidence" value="ECO:0007669"/>
    <property type="project" value="InterPro"/>
</dbReference>
<dbReference type="InterPro" id="IPR050087">
    <property type="entry name" value="AON_synthase_class-II"/>
</dbReference>
<name>A0A212A6X8_9RHOB</name>
<reference evidence="4 5" key="1">
    <citation type="submission" date="2016-12" db="EMBL/GenBank/DDBJ databases">
        <title>Comparison of Traditional DNA-DNA Hybridization with In Silico Genomic Analysis.</title>
        <authorList>
            <person name="Nicholson A.C."/>
            <person name="Humrighouse B.W."/>
            <person name="Graziano J."/>
            <person name="Lasker B."/>
            <person name="Whitney A.M."/>
            <person name="Mcquiston J.R."/>
        </authorList>
    </citation>
    <scope>NUCLEOTIDE SEQUENCE [LARGE SCALE GENOMIC DNA]</scope>
    <source>
        <strain evidence="4 5">H2240</strain>
    </source>
</reference>
<evidence type="ECO:0000313" key="5">
    <source>
        <dbReference type="Proteomes" id="UP000196878"/>
    </source>
</evidence>
<dbReference type="Pfam" id="PF00155">
    <property type="entry name" value="Aminotran_1_2"/>
    <property type="match status" value="1"/>
</dbReference>
<protein>
    <recommendedName>
        <fullName evidence="3">Aminotransferase class I/classII large domain-containing protein</fullName>
    </recommendedName>
</protein>
<dbReference type="SUPFAM" id="SSF53383">
    <property type="entry name" value="PLP-dependent transferases"/>
    <property type="match status" value="1"/>
</dbReference>
<dbReference type="EMBL" id="NIPW01000045">
    <property type="protein sequence ID" value="OWJ75080.1"/>
    <property type="molecule type" value="Genomic_DNA"/>
</dbReference>
<dbReference type="InterPro" id="IPR004839">
    <property type="entry name" value="Aminotransferase_I/II_large"/>
</dbReference>
<dbReference type="InterPro" id="IPR015421">
    <property type="entry name" value="PyrdxlP-dep_Trfase_major"/>
</dbReference>
<evidence type="ECO:0000256" key="2">
    <source>
        <dbReference type="ARBA" id="ARBA00022679"/>
    </source>
</evidence>
<dbReference type="PANTHER" id="PTHR13693:SF103">
    <property type="entry name" value="AMINOTRANSFERASE CLASS I_CLASSII DOMAIN-CONTAINING PROTEIN"/>
    <property type="match status" value="1"/>
</dbReference>
<dbReference type="Gene3D" id="3.40.640.10">
    <property type="entry name" value="Type I PLP-dependent aspartate aminotransferase-like (Major domain)"/>
    <property type="match status" value="1"/>
</dbReference>
<keyword evidence="5" id="KW-1185">Reference proteome</keyword>